<sequence>MQNTRYWPGEGRRSSPLLPDVFEEPDECPTRDTSVHADFASGSGHLIAPRPPFLYEVRVPDDRQGLEQGASLITTLRPSTNLLATTPTASPPSGPNTIKTGVQSPQPPTTFRAAERLKTESLSLTSLACRVPTRRERKVRRFAARPGCALKAEGEVRKVPSAVDGKCYGATPPFAPGPEIAPAATTPPRRQSFALPNEKVEQIVLYMRAHDQSDEGVFYSKQLWKDLVSICLVLRQRRSVAMQSLWERVFVATTQGFLLMLAAREVYPEDTVLATRVRLVVPGPGEHCYCVRSDNVKMRGTPSGVPRSGRNVTFVAGSDSAVSFPRQAIASRVARLRYLLLGDAARPGKEFRDLLNQSVGPDIQLWAPCFYGFPEPATADELPRMDTLVWPASIGAENDARLIAKRAPLRRLVLTHLPIDLVRNLDQFPTIKEPPLS</sequence>
<organism evidence="2 3">
    <name type="scientific">Blyttiomyces helicus</name>
    <dbReference type="NCBI Taxonomy" id="388810"/>
    <lineage>
        <taxon>Eukaryota</taxon>
        <taxon>Fungi</taxon>
        <taxon>Fungi incertae sedis</taxon>
        <taxon>Chytridiomycota</taxon>
        <taxon>Chytridiomycota incertae sedis</taxon>
        <taxon>Chytridiomycetes</taxon>
        <taxon>Chytridiomycetes incertae sedis</taxon>
        <taxon>Blyttiomyces</taxon>
    </lineage>
</organism>
<feature type="region of interest" description="Disordered" evidence="1">
    <location>
        <begin position="86"/>
        <end position="107"/>
    </location>
</feature>
<protein>
    <submittedName>
        <fullName evidence="2">Uncharacterized protein</fullName>
    </submittedName>
</protein>
<dbReference type="AlphaFoldDB" id="A0A4P9W1N0"/>
<evidence type="ECO:0000313" key="2">
    <source>
        <dbReference type="EMBL" id="RKO83976.1"/>
    </source>
</evidence>
<name>A0A4P9W1N0_9FUNG</name>
<feature type="region of interest" description="Disordered" evidence="1">
    <location>
        <begin position="1"/>
        <end position="43"/>
    </location>
</feature>
<keyword evidence="3" id="KW-1185">Reference proteome</keyword>
<proteinExistence type="predicted"/>
<accession>A0A4P9W1N0</accession>
<evidence type="ECO:0000313" key="3">
    <source>
        <dbReference type="Proteomes" id="UP000269721"/>
    </source>
</evidence>
<reference evidence="3" key="1">
    <citation type="journal article" date="2018" name="Nat. Microbiol.">
        <title>Leveraging single-cell genomics to expand the fungal tree of life.</title>
        <authorList>
            <person name="Ahrendt S.R."/>
            <person name="Quandt C.A."/>
            <person name="Ciobanu D."/>
            <person name="Clum A."/>
            <person name="Salamov A."/>
            <person name="Andreopoulos B."/>
            <person name="Cheng J.F."/>
            <person name="Woyke T."/>
            <person name="Pelin A."/>
            <person name="Henrissat B."/>
            <person name="Reynolds N.K."/>
            <person name="Benny G.L."/>
            <person name="Smith M.E."/>
            <person name="James T.Y."/>
            <person name="Grigoriev I.V."/>
        </authorList>
    </citation>
    <scope>NUCLEOTIDE SEQUENCE [LARGE SCALE GENOMIC DNA]</scope>
</reference>
<evidence type="ECO:0000256" key="1">
    <source>
        <dbReference type="SAM" id="MobiDB-lite"/>
    </source>
</evidence>
<gene>
    <name evidence="2" type="ORF">BDK51DRAFT_46102</name>
</gene>
<dbReference type="EMBL" id="ML000639">
    <property type="protein sequence ID" value="RKO83976.1"/>
    <property type="molecule type" value="Genomic_DNA"/>
</dbReference>
<dbReference type="Proteomes" id="UP000269721">
    <property type="component" value="Unassembled WGS sequence"/>
</dbReference>